<dbReference type="EMBL" id="JAXLQG010000036">
    <property type="protein sequence ID" value="KAK5527696.1"/>
    <property type="molecule type" value="Genomic_DNA"/>
</dbReference>
<protein>
    <submittedName>
        <fullName evidence="7">Uncharacterized protein</fullName>
    </submittedName>
</protein>
<feature type="region of interest" description="Disordered" evidence="5">
    <location>
        <begin position="142"/>
        <end position="173"/>
    </location>
</feature>
<evidence type="ECO:0000256" key="5">
    <source>
        <dbReference type="SAM" id="MobiDB-lite"/>
    </source>
</evidence>
<keyword evidence="8" id="KW-1185">Reference proteome</keyword>
<dbReference type="AlphaFoldDB" id="A0AAV9PSG6"/>
<comment type="subcellular location">
    <subcellularLocation>
        <location evidence="1">Membrane</location>
        <topology evidence="1">Multi-pass membrane protein</topology>
    </subcellularLocation>
</comment>
<feature type="transmembrane region" description="Helical" evidence="6">
    <location>
        <begin position="295"/>
        <end position="317"/>
    </location>
</feature>
<comment type="caution">
    <text evidence="7">The sequence shown here is derived from an EMBL/GenBank/DDBJ whole genome shotgun (WGS) entry which is preliminary data.</text>
</comment>
<keyword evidence="3 6" id="KW-1133">Transmembrane helix</keyword>
<evidence type="ECO:0000313" key="8">
    <source>
        <dbReference type="Proteomes" id="UP001345827"/>
    </source>
</evidence>
<organism evidence="7 8">
    <name type="scientific">Vermiconidia calcicola</name>
    <dbReference type="NCBI Taxonomy" id="1690605"/>
    <lineage>
        <taxon>Eukaryota</taxon>
        <taxon>Fungi</taxon>
        <taxon>Dikarya</taxon>
        <taxon>Ascomycota</taxon>
        <taxon>Pezizomycotina</taxon>
        <taxon>Dothideomycetes</taxon>
        <taxon>Dothideomycetidae</taxon>
        <taxon>Mycosphaerellales</taxon>
        <taxon>Extremaceae</taxon>
        <taxon>Vermiconidia</taxon>
    </lineage>
</organism>
<dbReference type="PANTHER" id="PTHR31794">
    <property type="entry name" value="AUXIN EFFLUX TRANSPORTER FAMILY PROTEIN (EUROFUNG)"/>
    <property type="match status" value="1"/>
</dbReference>
<name>A0AAV9PSG6_9PEZI</name>
<feature type="transmembrane region" description="Helical" evidence="6">
    <location>
        <begin position="329"/>
        <end position="350"/>
    </location>
</feature>
<dbReference type="GO" id="GO:0005783">
    <property type="term" value="C:endoplasmic reticulum"/>
    <property type="evidence" value="ECO:0007669"/>
    <property type="project" value="TreeGrafter"/>
</dbReference>
<gene>
    <name evidence="7" type="ORF">LTR25_010974</name>
</gene>
<dbReference type="Proteomes" id="UP001345827">
    <property type="component" value="Unassembled WGS sequence"/>
</dbReference>
<feature type="transmembrane region" description="Helical" evidence="6">
    <location>
        <begin position="20"/>
        <end position="41"/>
    </location>
</feature>
<sequence length="441" mass="48953">MFLPALLFTNLGSQLHLDNILTYIPILVWAVIYQLLSLSVARTVENIFHVPRWVVGAVAFNNTAAFPLLLIQGLDTTGVLSPLLAGPADSSSDAMDRARSYFLVSAFVSNTITFGVGPSQLNGYEEDAREQPQLVRWWNERQSRVHDDSEHQDQDDTQEDDEPDSGRHRTSLLPDHTDRHVYRVLDNVASAIRPVFHSLPAPARRLLRSIYAFLTPPFAGGVLGDIIGLVPPLHRIFFAETDQGGYFSAWLTESLKHVGQLFVSLQVVIVGVKLSTSLRKEKRHEDTGYLSWGPLLFTAFFRFILWPAISIPLFWGLATKTNLLAGDPMLWFTMMLMPVGPTAMKLMALADVTGAEKQEKMAIAKFLAVSSTSPPYTDALRATSGTHISSFAGHIRNDTSSLLGRSRKPEGRPSCKFNKELTVAEGMKMPNNSSQTGERFK</sequence>
<dbReference type="PANTHER" id="PTHR31794:SF4">
    <property type="entry name" value="AUXIN EFFLUX TRANSPORTER FAMILY PROTEIN (EUROFUNG)"/>
    <property type="match status" value="1"/>
</dbReference>
<accession>A0AAV9PSG6</accession>
<feature type="region of interest" description="Disordered" evidence="5">
    <location>
        <begin position="422"/>
        <end position="441"/>
    </location>
</feature>
<evidence type="ECO:0000256" key="1">
    <source>
        <dbReference type="ARBA" id="ARBA00004141"/>
    </source>
</evidence>
<evidence type="ECO:0000256" key="2">
    <source>
        <dbReference type="ARBA" id="ARBA00022692"/>
    </source>
</evidence>
<evidence type="ECO:0000256" key="3">
    <source>
        <dbReference type="ARBA" id="ARBA00022989"/>
    </source>
</evidence>
<feature type="compositionally biased region" description="Polar residues" evidence="5">
    <location>
        <begin position="430"/>
        <end position="441"/>
    </location>
</feature>
<reference evidence="7 8" key="1">
    <citation type="submission" date="2023-06" db="EMBL/GenBank/DDBJ databases">
        <title>Black Yeasts Isolated from many extreme environments.</title>
        <authorList>
            <person name="Coleine C."/>
            <person name="Stajich J.E."/>
            <person name="Selbmann L."/>
        </authorList>
    </citation>
    <scope>NUCLEOTIDE SEQUENCE [LARGE SCALE GENOMIC DNA]</scope>
    <source>
        <strain evidence="7 8">CCFEE 5887</strain>
    </source>
</reference>
<feature type="compositionally biased region" description="Basic and acidic residues" evidence="5">
    <location>
        <begin position="142"/>
        <end position="154"/>
    </location>
</feature>
<dbReference type="GO" id="GO:0055085">
    <property type="term" value="P:transmembrane transport"/>
    <property type="evidence" value="ECO:0007669"/>
    <property type="project" value="InterPro"/>
</dbReference>
<evidence type="ECO:0000313" key="7">
    <source>
        <dbReference type="EMBL" id="KAK5527696.1"/>
    </source>
</evidence>
<evidence type="ECO:0000256" key="4">
    <source>
        <dbReference type="ARBA" id="ARBA00023136"/>
    </source>
</evidence>
<dbReference type="GO" id="GO:0016020">
    <property type="term" value="C:membrane"/>
    <property type="evidence" value="ECO:0007669"/>
    <property type="project" value="UniProtKB-SubCell"/>
</dbReference>
<evidence type="ECO:0000256" key="6">
    <source>
        <dbReference type="SAM" id="Phobius"/>
    </source>
</evidence>
<dbReference type="InterPro" id="IPR004776">
    <property type="entry name" value="Mem_transp_PIN-like"/>
</dbReference>
<proteinExistence type="predicted"/>
<keyword evidence="2 6" id="KW-0812">Transmembrane</keyword>
<dbReference type="Pfam" id="PF03547">
    <property type="entry name" value="Mem_trans"/>
    <property type="match status" value="1"/>
</dbReference>
<keyword evidence="4 6" id="KW-0472">Membrane</keyword>